<dbReference type="RefSeq" id="XP_013378704.1">
    <property type="nucleotide sequence ID" value="XM_013523250.2"/>
</dbReference>
<evidence type="ECO:0000256" key="5">
    <source>
        <dbReference type="ARBA" id="ARBA00023136"/>
    </source>
</evidence>
<dbReference type="GO" id="GO:0007605">
    <property type="term" value="P:sensory perception of sound"/>
    <property type="evidence" value="ECO:0007669"/>
    <property type="project" value="UniProtKB-ARBA"/>
</dbReference>
<gene>
    <name evidence="8" type="primary">LOC106150439</name>
</gene>
<dbReference type="PANTHER" id="PTHR31548:SF1">
    <property type="entry name" value="LD47387P"/>
    <property type="match status" value="1"/>
</dbReference>
<dbReference type="GO" id="GO:0016020">
    <property type="term" value="C:membrane"/>
    <property type="evidence" value="ECO:0007669"/>
    <property type="project" value="UniProtKB-SubCell"/>
</dbReference>
<keyword evidence="3 6" id="KW-0812">Transmembrane</keyword>
<dbReference type="OMA" id="EHWVESK"/>
<dbReference type="KEGG" id="lak:106150439"/>
<evidence type="ECO:0000256" key="3">
    <source>
        <dbReference type="ARBA" id="ARBA00022692"/>
    </source>
</evidence>
<dbReference type="PANTHER" id="PTHR31548">
    <property type="entry name" value="CLARIN"/>
    <property type="match status" value="1"/>
</dbReference>
<protein>
    <submittedName>
        <fullName evidence="8">Clarin-3 isoform X1</fullName>
    </submittedName>
</protein>
<keyword evidence="7" id="KW-1185">Reference proteome</keyword>
<organism evidence="7 8">
    <name type="scientific">Lingula anatina</name>
    <name type="common">Brachiopod</name>
    <name type="synonym">Lingula unguis</name>
    <dbReference type="NCBI Taxonomy" id="7574"/>
    <lineage>
        <taxon>Eukaryota</taxon>
        <taxon>Metazoa</taxon>
        <taxon>Spiralia</taxon>
        <taxon>Lophotrochozoa</taxon>
        <taxon>Brachiopoda</taxon>
        <taxon>Linguliformea</taxon>
        <taxon>Lingulata</taxon>
        <taxon>Lingulida</taxon>
        <taxon>Linguloidea</taxon>
        <taxon>Lingulidae</taxon>
        <taxon>Lingula</taxon>
    </lineage>
</organism>
<keyword evidence="5 6" id="KW-0472">Membrane</keyword>
<comment type="similarity">
    <text evidence="2">Belongs to the clarin family.</text>
</comment>
<dbReference type="Pfam" id="PF25807">
    <property type="entry name" value="Clarin-2"/>
    <property type="match status" value="1"/>
</dbReference>
<dbReference type="AlphaFoldDB" id="A0A1S3H0K6"/>
<feature type="transmembrane region" description="Helical" evidence="6">
    <location>
        <begin position="176"/>
        <end position="199"/>
    </location>
</feature>
<dbReference type="STRING" id="7574.A0A1S3H0K6"/>
<sequence>MRETKKTCCLVLIFCGALCGIVLTSVSLATEHWVESKPTRAVNKTEELLTEDSQGSVNLGLFRGQKQVKVLNYNPKPVWVVCIPDQGVCGLSGYENPDMRTKEVEDYIKNLTKSTDQGSFLFQKIQDDGILMSFNLWISVLVFAGLGIVWGLITIIFSCINLATTPIETITGPMGLYLWNAFACLFTFITVILFVVLFLTDLKNNVLEAKEIGIGWSSKDRTEVGYSFWLIVAATLCYLLNILFVIISGTQCKVFRKSKSHVNQNASDGMMMY</sequence>
<comment type="subcellular location">
    <subcellularLocation>
        <location evidence="1">Membrane</location>
        <topology evidence="1">Multi-pass membrane protein</topology>
    </subcellularLocation>
</comment>
<evidence type="ECO:0000313" key="7">
    <source>
        <dbReference type="Proteomes" id="UP000085678"/>
    </source>
</evidence>
<feature type="transmembrane region" description="Helical" evidence="6">
    <location>
        <begin position="136"/>
        <end position="164"/>
    </location>
</feature>
<evidence type="ECO:0000256" key="2">
    <source>
        <dbReference type="ARBA" id="ARBA00005787"/>
    </source>
</evidence>
<evidence type="ECO:0000313" key="8">
    <source>
        <dbReference type="RefSeq" id="XP_013378704.1"/>
    </source>
</evidence>
<dbReference type="GeneID" id="106150439"/>
<evidence type="ECO:0000256" key="4">
    <source>
        <dbReference type="ARBA" id="ARBA00022989"/>
    </source>
</evidence>
<evidence type="ECO:0000256" key="6">
    <source>
        <dbReference type="SAM" id="Phobius"/>
    </source>
</evidence>
<name>A0A1S3H0K6_LINAN</name>
<proteinExistence type="inferred from homology"/>
<dbReference type="Proteomes" id="UP000085678">
    <property type="component" value="Unplaced"/>
</dbReference>
<accession>A0A1S3H0K6</accession>
<dbReference type="InterPro" id="IPR026748">
    <property type="entry name" value="Clarin"/>
</dbReference>
<keyword evidence="4 6" id="KW-1133">Transmembrane helix</keyword>
<evidence type="ECO:0000256" key="1">
    <source>
        <dbReference type="ARBA" id="ARBA00004141"/>
    </source>
</evidence>
<dbReference type="OrthoDB" id="10012538at2759"/>
<dbReference type="InParanoid" id="A0A1S3H0K6"/>
<feature type="transmembrane region" description="Helical" evidence="6">
    <location>
        <begin position="226"/>
        <end position="247"/>
    </location>
</feature>
<dbReference type="Gene3D" id="1.20.140.150">
    <property type="match status" value="1"/>
</dbReference>
<reference evidence="8" key="1">
    <citation type="submission" date="2025-08" db="UniProtKB">
        <authorList>
            <consortium name="RefSeq"/>
        </authorList>
    </citation>
    <scope>IDENTIFICATION</scope>
    <source>
        <tissue evidence="8">Gonads</tissue>
    </source>
</reference>